<dbReference type="InterPro" id="IPR055170">
    <property type="entry name" value="GFO_IDH_MocA-like_dom"/>
</dbReference>
<evidence type="ECO:0000256" key="1">
    <source>
        <dbReference type="ARBA" id="ARBA00023002"/>
    </source>
</evidence>
<dbReference type="Proteomes" id="UP001258945">
    <property type="component" value="Unassembled WGS sequence"/>
</dbReference>
<dbReference type="InterPro" id="IPR050463">
    <property type="entry name" value="Gfo/Idh/MocA_oxidrdct_glycsds"/>
</dbReference>
<dbReference type="Gene3D" id="3.30.360.10">
    <property type="entry name" value="Dihydrodipicolinate Reductase, domain 2"/>
    <property type="match status" value="1"/>
</dbReference>
<gene>
    <name evidence="4" type="ORF">RGI145_15305</name>
    <name evidence="5" type="ORF">RQ831_07415</name>
</gene>
<reference evidence="5" key="3">
    <citation type="submission" date="2023-09" db="EMBL/GenBank/DDBJ databases">
        <authorList>
            <person name="Schober I."/>
            <person name="Bunk B."/>
        </authorList>
    </citation>
    <scope>NUCLEOTIDE SEQUENCE</scope>
    <source>
        <strain evidence="5">DSM 103800</strain>
    </source>
</reference>
<dbReference type="InterPro" id="IPR036291">
    <property type="entry name" value="NAD(P)-bd_dom_sf"/>
</dbReference>
<dbReference type="PANTHER" id="PTHR43818:SF11">
    <property type="entry name" value="BCDNA.GH03377"/>
    <property type="match status" value="1"/>
</dbReference>
<protein>
    <submittedName>
        <fullName evidence="4 5">Oxidoreductase</fullName>
    </submittedName>
</protein>
<evidence type="ECO:0000313" key="5">
    <source>
        <dbReference type="EMBL" id="MDT8330878.1"/>
    </source>
</evidence>
<evidence type="ECO:0000313" key="4">
    <source>
        <dbReference type="EMBL" id="APT58277.1"/>
    </source>
</evidence>
<dbReference type="PANTHER" id="PTHR43818">
    <property type="entry name" value="BCDNA.GH03377"/>
    <property type="match status" value="1"/>
</dbReference>
<dbReference type="Pfam" id="PF01408">
    <property type="entry name" value="GFO_IDH_MocA"/>
    <property type="match status" value="1"/>
</dbReference>
<evidence type="ECO:0000313" key="6">
    <source>
        <dbReference type="Proteomes" id="UP000185494"/>
    </source>
</evidence>
<proteinExistence type="predicted"/>
<dbReference type="Pfam" id="PF22725">
    <property type="entry name" value="GFO_IDH_MocA_C3"/>
    <property type="match status" value="1"/>
</dbReference>
<keyword evidence="7" id="KW-1185">Reference proteome</keyword>
<dbReference type="Proteomes" id="UP000185494">
    <property type="component" value="Chromosome 1"/>
</dbReference>
<reference evidence="5 7" key="2">
    <citation type="journal article" date="2019" name="Microb. Pathog.">
        <title>Comparison of VITEK 2, MALDI-TOF MS, 16S rRNA gene sequencing, and whole-genome sequencing for identification of Roseomonas mucosa.</title>
        <authorList>
            <person name="Rudolph W.W."/>
            <person name="Gunzer F."/>
            <person name="Trauth M."/>
            <person name="Bunk B."/>
            <person name="Bigge R."/>
            <person name="Schrottner P."/>
        </authorList>
    </citation>
    <scope>NUCLEOTIDE SEQUENCE [LARGE SCALE GENOMIC DNA]</scope>
    <source>
        <strain evidence="5 7">DSM 103800</strain>
    </source>
</reference>
<name>A0A1L7AHL4_9PROT</name>
<keyword evidence="1" id="KW-0560">Oxidoreductase</keyword>
<evidence type="ECO:0000313" key="7">
    <source>
        <dbReference type="Proteomes" id="UP001258945"/>
    </source>
</evidence>
<feature type="domain" description="Gfo/Idh/MocA-like oxidoreductase N-terminal" evidence="2">
    <location>
        <begin position="50"/>
        <end position="135"/>
    </location>
</feature>
<accession>A0A1L7AHL4</accession>
<organism evidence="4 6">
    <name type="scientific">Roseomonas gilardii</name>
    <dbReference type="NCBI Taxonomy" id="257708"/>
    <lineage>
        <taxon>Bacteria</taxon>
        <taxon>Pseudomonadati</taxon>
        <taxon>Pseudomonadota</taxon>
        <taxon>Alphaproteobacteria</taxon>
        <taxon>Acetobacterales</taxon>
        <taxon>Roseomonadaceae</taxon>
        <taxon>Roseomonas</taxon>
    </lineage>
</organism>
<dbReference type="SUPFAM" id="SSF51735">
    <property type="entry name" value="NAD(P)-binding Rossmann-fold domains"/>
    <property type="match status" value="1"/>
</dbReference>
<dbReference type="GO" id="GO:0016491">
    <property type="term" value="F:oxidoreductase activity"/>
    <property type="evidence" value="ECO:0007669"/>
    <property type="project" value="UniProtKB-KW"/>
</dbReference>
<dbReference type="AlphaFoldDB" id="A0A1L7AHL4"/>
<dbReference type="KEGG" id="rgi:RGI145_15305"/>
<evidence type="ECO:0000259" key="3">
    <source>
        <dbReference type="Pfam" id="PF22725"/>
    </source>
</evidence>
<dbReference type="InterPro" id="IPR000683">
    <property type="entry name" value="Gfo/Idh/MocA-like_OxRdtase_N"/>
</dbReference>
<reference evidence="4 6" key="1">
    <citation type="submission" date="2016-05" db="EMBL/GenBank/DDBJ databases">
        <title>Complete Genome and Methylome Analysis of Psychrotrophic Bacterial Isolates from Antarctic Lake Untersee.</title>
        <authorList>
            <person name="Fomenkov A."/>
            <person name="Akimov V.N."/>
            <person name="Vasilyeva L.V."/>
            <person name="Andersen D."/>
            <person name="Vincze T."/>
            <person name="Roberts R.J."/>
        </authorList>
    </citation>
    <scope>NUCLEOTIDE SEQUENCE [LARGE SCALE GENOMIC DNA]</scope>
    <source>
        <strain evidence="4 6">U14-5</strain>
    </source>
</reference>
<dbReference type="RefSeq" id="WP_075799048.1">
    <property type="nucleotide sequence ID" value="NZ_CP015583.1"/>
</dbReference>
<dbReference type="SUPFAM" id="SSF55347">
    <property type="entry name" value="Glyceraldehyde-3-phosphate dehydrogenase-like, C-terminal domain"/>
    <property type="match status" value="1"/>
</dbReference>
<dbReference type="EMBL" id="CP015583">
    <property type="protein sequence ID" value="APT58277.1"/>
    <property type="molecule type" value="Genomic_DNA"/>
</dbReference>
<dbReference type="STRING" id="257708.RGI145_15305"/>
<dbReference type="GO" id="GO:0000166">
    <property type="term" value="F:nucleotide binding"/>
    <property type="evidence" value="ECO:0007669"/>
    <property type="project" value="InterPro"/>
</dbReference>
<dbReference type="EMBL" id="JAVVDO010000008">
    <property type="protein sequence ID" value="MDT8330878.1"/>
    <property type="molecule type" value="Genomic_DNA"/>
</dbReference>
<evidence type="ECO:0000259" key="2">
    <source>
        <dbReference type="Pfam" id="PF01408"/>
    </source>
</evidence>
<dbReference type="Gene3D" id="3.40.50.720">
    <property type="entry name" value="NAD(P)-binding Rossmann-like Domain"/>
    <property type="match status" value="1"/>
</dbReference>
<dbReference type="eggNOG" id="COG0673">
    <property type="taxonomic scope" value="Bacteria"/>
</dbReference>
<feature type="domain" description="GFO/IDH/MocA-like oxidoreductase" evidence="3">
    <location>
        <begin position="150"/>
        <end position="285"/>
    </location>
</feature>
<sequence length="384" mass="42732">MAERRIGLIMHGVTGRMGMNQHLIRSIAAIRKDGGVPLKNGDRLMPDPILVGRNREKLEALARAHGVERVGTDLDEALANKDDEIFFDAGTTQMRAALIRKAIAAGKHIYTEKPTADNLEDALDVARLARKAGVKNGAVQDKLFLPGLVKLKMAIDSGFFGKILSVRGEFGYWVFEGDLQPTQRPSWNYKKDEGGGIILDMLCHWRYVLDNLFGETKAVSCLGATHIPRRIDEKGEAYEADADDAAYATFELEGGVIAQINSSWVTRVRRDDLVTFHVDGTHGSAVAGLMTCRTQSRVNTPKPVWSPDTPQPIDFFEGWEEIPDTQAYPNGFRAQWELFLRHVAGELPEFKWNLLAAAKGVQLAEAGLKSWAERRWIDLPKLEV</sequence>